<dbReference type="RefSeq" id="WP_163892795.1">
    <property type="nucleotide sequence ID" value="NZ_JAAFYS010000002.1"/>
</dbReference>
<evidence type="ECO:0000259" key="6">
    <source>
        <dbReference type="PROSITE" id="PS50893"/>
    </source>
</evidence>
<feature type="domain" description="ABC transporter" evidence="6">
    <location>
        <begin position="5"/>
        <end position="247"/>
    </location>
</feature>
<keyword evidence="5 7" id="KW-0067">ATP-binding</keyword>
<evidence type="ECO:0000256" key="4">
    <source>
        <dbReference type="ARBA" id="ARBA00022741"/>
    </source>
</evidence>
<dbReference type="FunFam" id="3.40.50.300:FF:000016">
    <property type="entry name" value="Oligopeptide ABC transporter ATP-binding component"/>
    <property type="match status" value="1"/>
</dbReference>
<dbReference type="Pfam" id="PF00005">
    <property type="entry name" value="ABC_tran"/>
    <property type="match status" value="1"/>
</dbReference>
<name>A0A6B2JY84_9RHOB</name>
<dbReference type="PANTHER" id="PTHR43776:SF7">
    <property type="entry name" value="D,D-DIPEPTIDE TRANSPORT ATP-BINDING PROTEIN DDPF-RELATED"/>
    <property type="match status" value="1"/>
</dbReference>
<keyword evidence="3" id="KW-0813">Transport</keyword>
<dbReference type="PROSITE" id="PS50893">
    <property type="entry name" value="ABC_TRANSPORTER_2"/>
    <property type="match status" value="1"/>
</dbReference>
<organism evidence="7 8">
    <name type="scientific">Pseudoroseicyclus tamaricis</name>
    <dbReference type="NCBI Taxonomy" id="2705421"/>
    <lineage>
        <taxon>Bacteria</taxon>
        <taxon>Pseudomonadati</taxon>
        <taxon>Pseudomonadota</taxon>
        <taxon>Alphaproteobacteria</taxon>
        <taxon>Rhodobacterales</taxon>
        <taxon>Paracoccaceae</taxon>
        <taxon>Pseudoroseicyclus</taxon>
    </lineage>
</organism>
<dbReference type="PANTHER" id="PTHR43776">
    <property type="entry name" value="TRANSPORT ATP-BINDING PROTEIN"/>
    <property type="match status" value="1"/>
</dbReference>
<proteinExistence type="inferred from homology"/>
<dbReference type="InterPro" id="IPR017871">
    <property type="entry name" value="ABC_transporter-like_CS"/>
</dbReference>
<gene>
    <name evidence="7" type="ORF">GZA08_09790</name>
</gene>
<dbReference type="InterPro" id="IPR003439">
    <property type="entry name" value="ABC_transporter-like_ATP-bd"/>
</dbReference>
<dbReference type="EMBL" id="JAAGAB010000002">
    <property type="protein sequence ID" value="NDV01254.1"/>
    <property type="molecule type" value="Genomic_DNA"/>
</dbReference>
<dbReference type="AlphaFoldDB" id="A0A6B2JY84"/>
<dbReference type="PROSITE" id="PS00211">
    <property type="entry name" value="ABC_TRANSPORTER_1"/>
    <property type="match status" value="1"/>
</dbReference>
<dbReference type="InterPro" id="IPR003593">
    <property type="entry name" value="AAA+_ATPase"/>
</dbReference>
<dbReference type="InterPro" id="IPR027417">
    <property type="entry name" value="P-loop_NTPase"/>
</dbReference>
<dbReference type="CDD" id="cd03257">
    <property type="entry name" value="ABC_NikE_OppD_transporters"/>
    <property type="match status" value="1"/>
</dbReference>
<dbReference type="SMART" id="SM00382">
    <property type="entry name" value="AAA"/>
    <property type="match status" value="1"/>
</dbReference>
<dbReference type="GO" id="GO:0055085">
    <property type="term" value="P:transmembrane transport"/>
    <property type="evidence" value="ECO:0007669"/>
    <property type="project" value="UniProtKB-ARBA"/>
</dbReference>
<evidence type="ECO:0000256" key="5">
    <source>
        <dbReference type="ARBA" id="ARBA00022840"/>
    </source>
</evidence>
<evidence type="ECO:0000256" key="1">
    <source>
        <dbReference type="ARBA" id="ARBA00004417"/>
    </source>
</evidence>
<accession>A0A6B2JY84</accession>
<dbReference type="GO" id="GO:0015833">
    <property type="term" value="P:peptide transport"/>
    <property type="evidence" value="ECO:0007669"/>
    <property type="project" value="InterPro"/>
</dbReference>
<dbReference type="GO" id="GO:0016887">
    <property type="term" value="F:ATP hydrolysis activity"/>
    <property type="evidence" value="ECO:0007669"/>
    <property type="project" value="InterPro"/>
</dbReference>
<protein>
    <submittedName>
        <fullName evidence="7">ATP-binding cassette domain-containing protein</fullName>
    </submittedName>
</protein>
<evidence type="ECO:0000256" key="3">
    <source>
        <dbReference type="ARBA" id="ARBA00022448"/>
    </source>
</evidence>
<comment type="caution">
    <text evidence="7">The sequence shown here is derived from an EMBL/GenBank/DDBJ whole genome shotgun (WGS) entry which is preliminary data.</text>
</comment>
<dbReference type="InterPro" id="IPR013563">
    <property type="entry name" value="Oligopep_ABC_C"/>
</dbReference>
<comment type="similarity">
    <text evidence="2">Belongs to the ABC transporter superfamily.</text>
</comment>
<evidence type="ECO:0000313" key="8">
    <source>
        <dbReference type="Proteomes" id="UP000474757"/>
    </source>
</evidence>
<sequence length="326" mass="34955">MSAVLKLTDLQVHHDTARGALRAVDGISLEIARGETLGLVGESGCGKSTLARCVTGIDKPNGGSVEIEGVTAGRGKAARLQRARNVQMIFQDPSGALNPRLQVERIITEPLSVAGEESRSAHRTRAIETARKVGLSDYHLERMPHELSGGQRQRVSIARALVLNPNLLVCDEAVSALDVSVQAQVLNLLLDIQKELGLSYLFISHDLAVVRYISHRIAVMYLGRIVEIGAAEDVWASRLHPYTQALIHSIPEEAAKTGRTVTLEGDVPSPVNPPSGCAFRTRCPFARAACAEARPELRAVGSHEVACHFAEEIAAGSGAEPERAHG</sequence>
<dbReference type="Pfam" id="PF08352">
    <property type="entry name" value="oligo_HPY"/>
    <property type="match status" value="1"/>
</dbReference>
<dbReference type="GO" id="GO:0005524">
    <property type="term" value="F:ATP binding"/>
    <property type="evidence" value="ECO:0007669"/>
    <property type="project" value="UniProtKB-KW"/>
</dbReference>
<dbReference type="GO" id="GO:0005886">
    <property type="term" value="C:plasma membrane"/>
    <property type="evidence" value="ECO:0007669"/>
    <property type="project" value="UniProtKB-SubCell"/>
</dbReference>
<comment type="subcellular location">
    <subcellularLocation>
        <location evidence="1">Cell inner membrane</location>
        <topology evidence="1">Peripheral membrane protein</topology>
    </subcellularLocation>
</comment>
<evidence type="ECO:0000313" key="7">
    <source>
        <dbReference type="EMBL" id="NDV01254.1"/>
    </source>
</evidence>
<evidence type="ECO:0000256" key="2">
    <source>
        <dbReference type="ARBA" id="ARBA00005417"/>
    </source>
</evidence>
<dbReference type="SUPFAM" id="SSF52540">
    <property type="entry name" value="P-loop containing nucleoside triphosphate hydrolases"/>
    <property type="match status" value="1"/>
</dbReference>
<keyword evidence="8" id="KW-1185">Reference proteome</keyword>
<keyword evidence="4" id="KW-0547">Nucleotide-binding</keyword>
<dbReference type="Proteomes" id="UP000474757">
    <property type="component" value="Unassembled WGS sequence"/>
</dbReference>
<reference evidence="7 8" key="1">
    <citation type="submission" date="2020-02" db="EMBL/GenBank/DDBJ databases">
        <title>Pseudoroseicyclus tamarix, sp. nov., isolated from offshore sediment of a Tamarix chinensis forest.</title>
        <authorList>
            <person name="Gai Y."/>
        </authorList>
    </citation>
    <scope>NUCLEOTIDE SEQUENCE [LARGE SCALE GENOMIC DNA]</scope>
    <source>
        <strain evidence="7 8">CLL3-39</strain>
    </source>
</reference>
<dbReference type="InterPro" id="IPR050319">
    <property type="entry name" value="ABC_transp_ATP-bind"/>
</dbReference>
<dbReference type="Gene3D" id="3.40.50.300">
    <property type="entry name" value="P-loop containing nucleotide triphosphate hydrolases"/>
    <property type="match status" value="1"/>
</dbReference>
<dbReference type="NCBIfam" id="TIGR01727">
    <property type="entry name" value="oligo_HPY"/>
    <property type="match status" value="1"/>
</dbReference>